<feature type="coiled-coil region" evidence="1">
    <location>
        <begin position="308"/>
        <end position="344"/>
    </location>
</feature>
<protein>
    <recommendedName>
        <fullName evidence="5">Tetratricopeptide repeat-containing protein</fullName>
    </recommendedName>
</protein>
<evidence type="ECO:0000256" key="2">
    <source>
        <dbReference type="SAM" id="Phobius"/>
    </source>
</evidence>
<dbReference type="InterPro" id="IPR016032">
    <property type="entry name" value="Sig_transdc_resp-reg_C-effctor"/>
</dbReference>
<sequence>MLIFFWIAVNILTIVQAQDALDALGDHHNVEIEFHANRLIGISQSLNGNFEQAIAYSKKIYKIADSINNKAYLHSALINLDASQANIFDNTRSEKDKLLSEGYLAELLDLAKFHSKEIGYYKLAIIYINASDYYSYYNPQAPNADSLAMHYLNLAYETVEHLAEKNHILAHIYSVHTNILRDKNPAEAEKILKKSIELLKNVKPANNKLLSNSYRRLARFYAGRGDFKGAYDLMQECLTQLLTGFNEESKQEILNLTAIYEIGKKNEDIKVLEEKTALQRNRNVILSIAIGFAIATALFIYFYYKSKRDNLELEKRNIAQQLHLKNEENEKMLLQKEVLELKQEKAHNINLMHIMQLNHKDQLLQEISSKIEPEEAKKFNNLLKNNNQVDKQFDEAKNAIEKVHPSFYKYLMKMSNYELTEIDLKYCSYIYLKFDSAEISSHLNVERKSVRMAKYRIKKKLGLDKEVDLTEFLRNLKF</sequence>
<comment type="caution">
    <text evidence="3">The sequence shown here is derived from an EMBL/GenBank/DDBJ whole genome shotgun (WGS) entry which is preliminary data.</text>
</comment>
<dbReference type="EMBL" id="PRDK01000005">
    <property type="protein sequence ID" value="MBE8714060.1"/>
    <property type="molecule type" value="Genomic_DNA"/>
</dbReference>
<keyword evidence="2" id="KW-1133">Transmembrane helix</keyword>
<keyword evidence="2" id="KW-0472">Membrane</keyword>
<dbReference type="GO" id="GO:0006355">
    <property type="term" value="P:regulation of DNA-templated transcription"/>
    <property type="evidence" value="ECO:0007669"/>
    <property type="project" value="InterPro"/>
</dbReference>
<organism evidence="3 4">
    <name type="scientific">Sphingobacterium hungaricum</name>
    <dbReference type="NCBI Taxonomy" id="2082723"/>
    <lineage>
        <taxon>Bacteria</taxon>
        <taxon>Pseudomonadati</taxon>
        <taxon>Bacteroidota</taxon>
        <taxon>Sphingobacteriia</taxon>
        <taxon>Sphingobacteriales</taxon>
        <taxon>Sphingobacteriaceae</taxon>
        <taxon>Sphingobacterium</taxon>
    </lineage>
</organism>
<gene>
    <name evidence="3" type="ORF">C4F49_10245</name>
</gene>
<keyword evidence="4" id="KW-1185">Reference proteome</keyword>
<evidence type="ECO:0000313" key="3">
    <source>
        <dbReference type="EMBL" id="MBE8714060.1"/>
    </source>
</evidence>
<keyword evidence="2" id="KW-0812">Transmembrane</keyword>
<reference evidence="3" key="1">
    <citation type="submission" date="2018-02" db="EMBL/GenBank/DDBJ databases">
        <authorList>
            <person name="Vasarhelyi B.M."/>
            <person name="Deshmukh S."/>
            <person name="Balint B."/>
            <person name="Kukolya J."/>
        </authorList>
    </citation>
    <scope>NUCLEOTIDE SEQUENCE</scope>
    <source>
        <strain evidence="3">KB22</strain>
    </source>
</reference>
<dbReference type="SUPFAM" id="SSF46894">
    <property type="entry name" value="C-terminal effector domain of the bipartite response regulators"/>
    <property type="match status" value="1"/>
</dbReference>
<name>A0A928YRE3_9SPHI</name>
<dbReference type="InterPro" id="IPR011990">
    <property type="entry name" value="TPR-like_helical_dom_sf"/>
</dbReference>
<evidence type="ECO:0000313" key="4">
    <source>
        <dbReference type="Proteomes" id="UP000616201"/>
    </source>
</evidence>
<feature type="transmembrane region" description="Helical" evidence="2">
    <location>
        <begin position="284"/>
        <end position="304"/>
    </location>
</feature>
<dbReference type="Proteomes" id="UP000616201">
    <property type="component" value="Unassembled WGS sequence"/>
</dbReference>
<evidence type="ECO:0000256" key="1">
    <source>
        <dbReference type="SAM" id="Coils"/>
    </source>
</evidence>
<dbReference type="Gene3D" id="1.25.40.10">
    <property type="entry name" value="Tetratricopeptide repeat domain"/>
    <property type="match status" value="1"/>
</dbReference>
<dbReference type="AlphaFoldDB" id="A0A928YRE3"/>
<dbReference type="SUPFAM" id="SSF48452">
    <property type="entry name" value="TPR-like"/>
    <property type="match status" value="1"/>
</dbReference>
<evidence type="ECO:0008006" key="5">
    <source>
        <dbReference type="Google" id="ProtNLM"/>
    </source>
</evidence>
<proteinExistence type="predicted"/>
<dbReference type="GO" id="GO:0003677">
    <property type="term" value="F:DNA binding"/>
    <property type="evidence" value="ECO:0007669"/>
    <property type="project" value="InterPro"/>
</dbReference>
<keyword evidence="1" id="KW-0175">Coiled coil</keyword>
<accession>A0A928YRE3</accession>